<keyword evidence="8" id="KW-1185">Reference proteome</keyword>
<sequence>MTSPKQRILILFSSLSFLSLAIITYGLKGYLIPLSLAIALVYLTKPIQQSFKQIGFSSLGSTVTVSLLLLIFMLALVLQGIPVLIQEFSKFIQSLPSSIESAYLLVNKLLLDYGLQLQIPNWQAIIDRIIDTQDITSLNALPKLLTNTIQHSLDIILFFTSMLFIPLFFFFALKDGERAVHNFIDWTPAAIRQEVSWFISILNDTLTTWISGQGTLIIILCILYTIGLGLVGSSYSFTLGIMTGLLYIIPAAGFILSFTVALITMIATYGASYYPIIKIVILYGSIQTFESLILAPWLLGNKLGINLPGALLSIMIGGGLFGPIGILLAIPAVSLIKKILGNIFSRSDEAWIID</sequence>
<keyword evidence="4 6" id="KW-1133">Transmembrane helix</keyword>
<evidence type="ECO:0000256" key="2">
    <source>
        <dbReference type="ARBA" id="ARBA00009773"/>
    </source>
</evidence>
<feature type="transmembrane region" description="Helical" evidence="6">
    <location>
        <begin position="244"/>
        <end position="267"/>
    </location>
</feature>
<name>A0ABY5DJG4_9GAMM</name>
<feature type="transmembrane region" description="Helical" evidence="6">
    <location>
        <begin position="311"/>
        <end position="336"/>
    </location>
</feature>
<feature type="transmembrane region" description="Helical" evidence="6">
    <location>
        <begin position="216"/>
        <end position="238"/>
    </location>
</feature>
<feature type="transmembrane region" description="Helical" evidence="6">
    <location>
        <begin position="155"/>
        <end position="173"/>
    </location>
</feature>
<evidence type="ECO:0000256" key="4">
    <source>
        <dbReference type="ARBA" id="ARBA00022989"/>
    </source>
</evidence>
<keyword evidence="3 6" id="KW-0812">Transmembrane</keyword>
<evidence type="ECO:0000256" key="1">
    <source>
        <dbReference type="ARBA" id="ARBA00004141"/>
    </source>
</evidence>
<feature type="transmembrane region" description="Helical" evidence="6">
    <location>
        <begin position="30"/>
        <end position="47"/>
    </location>
</feature>
<dbReference type="Pfam" id="PF01594">
    <property type="entry name" value="AI-2E_transport"/>
    <property type="match status" value="1"/>
</dbReference>
<dbReference type="EMBL" id="CP092900">
    <property type="protein sequence ID" value="UTC24676.1"/>
    <property type="molecule type" value="Genomic_DNA"/>
</dbReference>
<protein>
    <submittedName>
        <fullName evidence="7">AI-2E family transporter</fullName>
    </submittedName>
</protein>
<evidence type="ECO:0000313" key="8">
    <source>
        <dbReference type="Proteomes" id="UP001055955"/>
    </source>
</evidence>
<evidence type="ECO:0000256" key="3">
    <source>
        <dbReference type="ARBA" id="ARBA00022692"/>
    </source>
</evidence>
<dbReference type="RefSeq" id="WP_258568461.1">
    <property type="nucleotide sequence ID" value="NZ_CP092900.1"/>
</dbReference>
<comment type="similarity">
    <text evidence="2">Belongs to the autoinducer-2 exporter (AI-2E) (TC 2.A.86) family.</text>
</comment>
<reference evidence="7 8" key="1">
    <citation type="journal article" date="2022" name="Nat. Microbiol.">
        <title>The microbiome of a bacterivorous marine choanoflagellate contains a resource-demanding obligate bacterial associate.</title>
        <authorList>
            <person name="Needham D.M."/>
            <person name="Poirier C."/>
            <person name="Bachy C."/>
            <person name="George E.E."/>
            <person name="Wilken S."/>
            <person name="Yung C.C.M."/>
            <person name="Limardo A.J."/>
            <person name="Morando M."/>
            <person name="Sudek L."/>
            <person name="Malmstrom R.R."/>
            <person name="Keeling P.J."/>
            <person name="Santoro A.E."/>
            <person name="Worden A.Z."/>
        </authorList>
    </citation>
    <scope>NUCLEOTIDE SEQUENCE [LARGE SCALE GENOMIC DNA]</scope>
    <source>
        <strain evidence="7 8">Comchoano-1</strain>
    </source>
</reference>
<evidence type="ECO:0000313" key="7">
    <source>
        <dbReference type="EMBL" id="UTC24676.1"/>
    </source>
</evidence>
<accession>A0ABY5DJG4</accession>
<organism evidence="7 8">
    <name type="scientific">Candidatus Comchoanobacter bicostacola</name>
    <dbReference type="NCBI Taxonomy" id="2919598"/>
    <lineage>
        <taxon>Bacteria</taxon>
        <taxon>Pseudomonadati</taxon>
        <taxon>Pseudomonadota</taxon>
        <taxon>Gammaproteobacteria</taxon>
        <taxon>Candidatus Comchoanobacterales</taxon>
        <taxon>Candidatus Comchoanobacteraceae</taxon>
        <taxon>Candidatus Comchoanobacter</taxon>
    </lineage>
</organism>
<evidence type="ECO:0000256" key="6">
    <source>
        <dbReference type="SAM" id="Phobius"/>
    </source>
</evidence>
<feature type="transmembrane region" description="Helical" evidence="6">
    <location>
        <begin position="59"/>
        <end position="85"/>
    </location>
</feature>
<keyword evidence="5 6" id="KW-0472">Membrane</keyword>
<gene>
    <name evidence="7" type="ORF">MMH89_00665</name>
</gene>
<dbReference type="Proteomes" id="UP001055955">
    <property type="component" value="Chromosome"/>
</dbReference>
<feature type="transmembrane region" description="Helical" evidence="6">
    <location>
        <begin position="279"/>
        <end position="299"/>
    </location>
</feature>
<proteinExistence type="inferred from homology"/>
<evidence type="ECO:0000256" key="5">
    <source>
        <dbReference type="ARBA" id="ARBA00023136"/>
    </source>
</evidence>
<dbReference type="InterPro" id="IPR002549">
    <property type="entry name" value="AI-2E-like"/>
</dbReference>
<comment type="subcellular location">
    <subcellularLocation>
        <location evidence="1">Membrane</location>
        <topology evidence="1">Multi-pass membrane protein</topology>
    </subcellularLocation>
</comment>